<dbReference type="STRING" id="1432141.A0A015IXF4"/>
<evidence type="ECO:0000313" key="1">
    <source>
        <dbReference type="EMBL" id="EXX59030.1"/>
    </source>
</evidence>
<organism evidence="1 2">
    <name type="scientific">Rhizophagus irregularis (strain DAOM 197198w)</name>
    <name type="common">Glomus intraradices</name>
    <dbReference type="NCBI Taxonomy" id="1432141"/>
    <lineage>
        <taxon>Eukaryota</taxon>
        <taxon>Fungi</taxon>
        <taxon>Fungi incertae sedis</taxon>
        <taxon>Mucoromycota</taxon>
        <taxon>Glomeromycotina</taxon>
        <taxon>Glomeromycetes</taxon>
        <taxon>Glomerales</taxon>
        <taxon>Glomeraceae</taxon>
        <taxon>Rhizophagus</taxon>
    </lineage>
</organism>
<accession>A0A015IXF4</accession>
<evidence type="ECO:0000313" key="2">
    <source>
        <dbReference type="Proteomes" id="UP000022910"/>
    </source>
</evidence>
<name>A0A015IXF4_RHIIW</name>
<dbReference type="Proteomes" id="UP000022910">
    <property type="component" value="Unassembled WGS sequence"/>
</dbReference>
<dbReference type="HOGENOM" id="CLU_2723549_0_0_1"/>
<gene>
    <name evidence="1" type="ORF">RirG_192480</name>
</gene>
<dbReference type="EMBL" id="JEMT01026547">
    <property type="protein sequence ID" value="EXX59030.1"/>
    <property type="molecule type" value="Genomic_DNA"/>
</dbReference>
<keyword evidence="2" id="KW-1185">Reference proteome</keyword>
<dbReference type="AlphaFoldDB" id="A0A015IXF4"/>
<comment type="caution">
    <text evidence="1">The sequence shown here is derived from an EMBL/GenBank/DDBJ whole genome shotgun (WGS) entry which is preliminary data.</text>
</comment>
<sequence length="80" mass="8995">MAPRPGYGIPLGGISLMAAPDSEVEKFIGGISPGVVTDDWMEKILKTVINYLIFWWANKCYISILVNKLTMIFQSKGRRF</sequence>
<dbReference type="OrthoDB" id="10349776at2759"/>
<reference evidence="1 2" key="1">
    <citation type="submission" date="2014-02" db="EMBL/GenBank/DDBJ databases">
        <title>Single nucleus genome sequencing reveals high similarity among nuclei of an endomycorrhizal fungus.</title>
        <authorList>
            <person name="Lin K."/>
            <person name="Geurts R."/>
            <person name="Zhang Z."/>
            <person name="Limpens E."/>
            <person name="Saunders D.G."/>
            <person name="Mu D."/>
            <person name="Pang E."/>
            <person name="Cao H."/>
            <person name="Cha H."/>
            <person name="Lin T."/>
            <person name="Zhou Q."/>
            <person name="Shang Y."/>
            <person name="Li Y."/>
            <person name="Ivanov S."/>
            <person name="Sharma T."/>
            <person name="Velzen R.V."/>
            <person name="Ruijter N.D."/>
            <person name="Aanen D.K."/>
            <person name="Win J."/>
            <person name="Kamoun S."/>
            <person name="Bisseling T."/>
            <person name="Huang S."/>
        </authorList>
    </citation>
    <scope>NUCLEOTIDE SEQUENCE [LARGE SCALE GENOMIC DNA]</scope>
    <source>
        <strain evidence="2">DAOM197198w</strain>
    </source>
</reference>
<proteinExistence type="predicted"/>
<protein>
    <submittedName>
        <fullName evidence="1">Uncharacterized protein</fullName>
    </submittedName>
</protein>